<gene>
    <name evidence="6" type="ORF">FYJ74_09700</name>
</gene>
<keyword evidence="7" id="KW-1185">Reference proteome</keyword>
<dbReference type="RefSeq" id="WP_154529384.1">
    <property type="nucleotide sequence ID" value="NZ_JAXDZJ010000033.1"/>
</dbReference>
<dbReference type="SUPFAM" id="SSF46785">
    <property type="entry name" value="Winged helix' DNA-binding domain"/>
    <property type="match status" value="1"/>
</dbReference>
<evidence type="ECO:0000256" key="1">
    <source>
        <dbReference type="ARBA" id="ARBA00007871"/>
    </source>
</evidence>
<evidence type="ECO:0000256" key="2">
    <source>
        <dbReference type="ARBA" id="ARBA00023015"/>
    </source>
</evidence>
<dbReference type="InterPro" id="IPR036388">
    <property type="entry name" value="WH-like_DNA-bd_sf"/>
</dbReference>
<dbReference type="InterPro" id="IPR022687">
    <property type="entry name" value="HTH_DTXR"/>
</dbReference>
<dbReference type="AlphaFoldDB" id="A0A6L5YDA8"/>
<dbReference type="Gene3D" id="1.10.60.10">
    <property type="entry name" value="Iron dependent repressor, metal binding and dimerisation domain"/>
    <property type="match status" value="1"/>
</dbReference>
<feature type="domain" description="HTH dtxR-type" evidence="5">
    <location>
        <begin position="1"/>
        <end position="64"/>
    </location>
</feature>
<evidence type="ECO:0000313" key="7">
    <source>
        <dbReference type="Proteomes" id="UP000473699"/>
    </source>
</evidence>
<dbReference type="SUPFAM" id="SSF47979">
    <property type="entry name" value="Iron-dependent repressor protein, dimerization domain"/>
    <property type="match status" value="1"/>
</dbReference>
<dbReference type="SMART" id="SM00529">
    <property type="entry name" value="HTH_DTXR"/>
    <property type="match status" value="1"/>
</dbReference>
<proteinExistence type="inferred from homology"/>
<keyword evidence="4" id="KW-0804">Transcription</keyword>
<dbReference type="InterPro" id="IPR001367">
    <property type="entry name" value="Fe_dep_repressor"/>
</dbReference>
<dbReference type="Proteomes" id="UP000473699">
    <property type="component" value="Unassembled WGS sequence"/>
</dbReference>
<dbReference type="GO" id="GO:0003677">
    <property type="term" value="F:DNA binding"/>
    <property type="evidence" value="ECO:0007669"/>
    <property type="project" value="UniProtKB-KW"/>
</dbReference>
<dbReference type="PROSITE" id="PS50944">
    <property type="entry name" value="HTH_DTXR"/>
    <property type="match status" value="1"/>
</dbReference>
<dbReference type="Pfam" id="PF01325">
    <property type="entry name" value="Fe_dep_repress"/>
    <property type="match status" value="1"/>
</dbReference>
<comment type="similarity">
    <text evidence="1">Belongs to the DtxR/MntR family.</text>
</comment>
<dbReference type="GO" id="GO:0003700">
    <property type="term" value="F:DNA-binding transcription factor activity"/>
    <property type="evidence" value="ECO:0007669"/>
    <property type="project" value="InterPro"/>
</dbReference>
<protein>
    <submittedName>
        <fullName evidence="6">Metal-dependent transcriptional regulator</fullName>
    </submittedName>
</protein>
<dbReference type="PANTHER" id="PTHR33238">
    <property type="entry name" value="IRON (METAL) DEPENDENT REPRESSOR, DTXR FAMILY"/>
    <property type="match status" value="1"/>
</dbReference>
<keyword evidence="3" id="KW-0238">DNA-binding</keyword>
<sequence length="122" mass="13851">MQIHQSAEDYLEKILMLHERLGYARSVDIATELNVTKPSVSVAMKRLRENNYILMDKDGLITLTPAGREIADRIYDRHKVLSAFFRELGVDSEVAAEDACKVEHVISDESFAAVCRFVHKSL</sequence>
<dbReference type="InterPro" id="IPR036421">
    <property type="entry name" value="Fe_dep_repressor_sf"/>
</dbReference>
<evidence type="ECO:0000256" key="4">
    <source>
        <dbReference type="ARBA" id="ARBA00023163"/>
    </source>
</evidence>
<dbReference type="Gene3D" id="1.10.10.10">
    <property type="entry name" value="Winged helix-like DNA-binding domain superfamily/Winged helix DNA-binding domain"/>
    <property type="match status" value="1"/>
</dbReference>
<evidence type="ECO:0000313" key="6">
    <source>
        <dbReference type="EMBL" id="MST56304.1"/>
    </source>
</evidence>
<accession>A0A6L5YDA8</accession>
<evidence type="ECO:0000256" key="3">
    <source>
        <dbReference type="ARBA" id="ARBA00023125"/>
    </source>
</evidence>
<dbReference type="InterPro" id="IPR050536">
    <property type="entry name" value="DtxR_MntR_Metal-Reg"/>
</dbReference>
<reference evidence="6 7" key="1">
    <citation type="submission" date="2019-08" db="EMBL/GenBank/DDBJ databases">
        <title>In-depth cultivation of the pig gut microbiome towards novel bacterial diversity and tailored functional studies.</title>
        <authorList>
            <person name="Wylensek D."/>
            <person name="Hitch T.C.A."/>
            <person name="Clavel T."/>
        </authorList>
    </citation>
    <scope>NUCLEOTIDE SEQUENCE [LARGE SCALE GENOMIC DNA]</scope>
    <source>
        <strain evidence="6 7">SM-530-WT-4B</strain>
    </source>
</reference>
<dbReference type="EMBL" id="VUNH01000010">
    <property type="protein sequence ID" value="MST56304.1"/>
    <property type="molecule type" value="Genomic_DNA"/>
</dbReference>
<dbReference type="PANTHER" id="PTHR33238:SF7">
    <property type="entry name" value="IRON-DEPENDENT TRANSCRIPTIONAL REGULATOR"/>
    <property type="match status" value="1"/>
</dbReference>
<dbReference type="InterPro" id="IPR022689">
    <property type="entry name" value="Iron_dep_repressor"/>
</dbReference>
<dbReference type="Pfam" id="PF02742">
    <property type="entry name" value="Fe_dep_repr_C"/>
    <property type="match status" value="1"/>
</dbReference>
<dbReference type="InterPro" id="IPR036390">
    <property type="entry name" value="WH_DNA-bd_sf"/>
</dbReference>
<organism evidence="6 7">
    <name type="scientific">Pyramidobacter porci</name>
    <dbReference type="NCBI Taxonomy" id="2605789"/>
    <lineage>
        <taxon>Bacteria</taxon>
        <taxon>Thermotogati</taxon>
        <taxon>Synergistota</taxon>
        <taxon>Synergistia</taxon>
        <taxon>Synergistales</taxon>
        <taxon>Dethiosulfovibrionaceae</taxon>
        <taxon>Pyramidobacter</taxon>
    </lineage>
</organism>
<dbReference type="GO" id="GO:0046914">
    <property type="term" value="F:transition metal ion binding"/>
    <property type="evidence" value="ECO:0007669"/>
    <property type="project" value="InterPro"/>
</dbReference>
<comment type="caution">
    <text evidence="6">The sequence shown here is derived from an EMBL/GenBank/DDBJ whole genome shotgun (WGS) entry which is preliminary data.</text>
</comment>
<name>A0A6L5YDA8_9BACT</name>
<dbReference type="GO" id="GO:0046983">
    <property type="term" value="F:protein dimerization activity"/>
    <property type="evidence" value="ECO:0007669"/>
    <property type="project" value="InterPro"/>
</dbReference>
<keyword evidence="2" id="KW-0805">Transcription regulation</keyword>
<evidence type="ECO:0000259" key="5">
    <source>
        <dbReference type="PROSITE" id="PS50944"/>
    </source>
</evidence>